<proteinExistence type="predicted"/>
<keyword evidence="2" id="KW-1185">Reference proteome</keyword>
<sequence>MSAAYFKLKLFVPFYAVSPSDVTPEVIPDDSFDTWTLGGTVLWSHTDFPIDTTRVSVEVIGYCEPSIGAPEIKVLYECSNDVIVADEHFEVERSNQGTLCDDNQDCTSIGAIRIRDLNSGIGTLLFAVVERYGVISIHYNGSVLLTLKNGVPTSGVNAIQRPLESSIRYHVRAL</sequence>
<dbReference type="EMBL" id="MRZV01001511">
    <property type="protein sequence ID" value="PIK37382.1"/>
    <property type="molecule type" value="Genomic_DNA"/>
</dbReference>
<evidence type="ECO:0000313" key="1">
    <source>
        <dbReference type="EMBL" id="PIK37382.1"/>
    </source>
</evidence>
<accession>A0A2G8JNN7</accession>
<protein>
    <submittedName>
        <fullName evidence="1">Uncharacterized protein</fullName>
    </submittedName>
</protein>
<reference evidence="1 2" key="1">
    <citation type="journal article" date="2017" name="PLoS Biol.">
        <title>The sea cucumber genome provides insights into morphological evolution and visceral regeneration.</title>
        <authorList>
            <person name="Zhang X."/>
            <person name="Sun L."/>
            <person name="Yuan J."/>
            <person name="Sun Y."/>
            <person name="Gao Y."/>
            <person name="Zhang L."/>
            <person name="Li S."/>
            <person name="Dai H."/>
            <person name="Hamel J.F."/>
            <person name="Liu C."/>
            <person name="Yu Y."/>
            <person name="Liu S."/>
            <person name="Lin W."/>
            <person name="Guo K."/>
            <person name="Jin S."/>
            <person name="Xu P."/>
            <person name="Storey K.B."/>
            <person name="Huan P."/>
            <person name="Zhang T."/>
            <person name="Zhou Y."/>
            <person name="Zhang J."/>
            <person name="Lin C."/>
            <person name="Li X."/>
            <person name="Xing L."/>
            <person name="Huo D."/>
            <person name="Sun M."/>
            <person name="Wang L."/>
            <person name="Mercier A."/>
            <person name="Li F."/>
            <person name="Yang H."/>
            <person name="Xiang J."/>
        </authorList>
    </citation>
    <scope>NUCLEOTIDE SEQUENCE [LARGE SCALE GENOMIC DNA]</scope>
    <source>
        <strain evidence="1">Shaxun</strain>
        <tissue evidence="1">Muscle</tissue>
    </source>
</reference>
<evidence type="ECO:0000313" key="2">
    <source>
        <dbReference type="Proteomes" id="UP000230750"/>
    </source>
</evidence>
<dbReference type="Proteomes" id="UP000230750">
    <property type="component" value="Unassembled WGS sequence"/>
</dbReference>
<name>A0A2G8JNN7_STIJA</name>
<gene>
    <name evidence="1" type="ORF">BSL78_25789</name>
</gene>
<dbReference type="AlphaFoldDB" id="A0A2G8JNN7"/>
<organism evidence="1 2">
    <name type="scientific">Stichopus japonicus</name>
    <name type="common">Sea cucumber</name>
    <dbReference type="NCBI Taxonomy" id="307972"/>
    <lineage>
        <taxon>Eukaryota</taxon>
        <taxon>Metazoa</taxon>
        <taxon>Echinodermata</taxon>
        <taxon>Eleutherozoa</taxon>
        <taxon>Echinozoa</taxon>
        <taxon>Holothuroidea</taxon>
        <taxon>Aspidochirotacea</taxon>
        <taxon>Aspidochirotida</taxon>
        <taxon>Stichopodidae</taxon>
        <taxon>Apostichopus</taxon>
    </lineage>
</organism>
<comment type="caution">
    <text evidence="1">The sequence shown here is derived from an EMBL/GenBank/DDBJ whole genome shotgun (WGS) entry which is preliminary data.</text>
</comment>